<sequence length="239" mass="27610">MLDIMRKSASSWWLKALLLAVALSFIIGFGILTSFRNEDQSRFAARVGKTIITHAEFQTAFENQLKAIKEKYGEDLEEEDIKKLGIRKSILDDQIDKILEIEEAKKLNIPVTDEEVRDAIKSIPYFLKDGEFDYDTYKEVLKYNKLTEAGFEAIIRNDIMIQKFSGLIKNSAKASEEDVIVIAKTFQGITPEEYNELSPDEKELLKANALMVKRIEEYNNFIKELRSKADIEYNKDYLD</sequence>
<reference evidence="6" key="1">
    <citation type="journal article" date="2021" name="Environ. Microbiol.">
        <title>Genomic characterization of three novel Desulfobacterota classes expand the metabolic and phylogenetic diversity of the phylum.</title>
        <authorList>
            <person name="Murphy C.L."/>
            <person name="Biggerstaff J."/>
            <person name="Eichhorn A."/>
            <person name="Ewing E."/>
            <person name="Shahan R."/>
            <person name="Soriano D."/>
            <person name="Stewart S."/>
            <person name="VanMol K."/>
            <person name="Walker R."/>
            <person name="Walters P."/>
            <person name="Elshahed M.S."/>
            <person name="Youssef N.H."/>
        </authorList>
    </citation>
    <scope>NUCLEOTIDE SEQUENCE</scope>
    <source>
        <strain evidence="6">Zod_Metabat.24</strain>
    </source>
</reference>
<dbReference type="EMBL" id="JAFGIX010000065">
    <property type="protein sequence ID" value="MBN1574115.1"/>
    <property type="molecule type" value="Genomic_DNA"/>
</dbReference>
<keyword evidence="5" id="KW-0812">Transmembrane</keyword>
<evidence type="ECO:0000313" key="7">
    <source>
        <dbReference type="Proteomes" id="UP000809273"/>
    </source>
</evidence>
<evidence type="ECO:0000256" key="5">
    <source>
        <dbReference type="SAM" id="Phobius"/>
    </source>
</evidence>
<dbReference type="PANTHER" id="PTHR47529">
    <property type="entry name" value="PEPTIDYL-PROLYL CIS-TRANS ISOMERASE D"/>
    <property type="match status" value="1"/>
</dbReference>
<keyword evidence="5" id="KW-1133">Transmembrane helix</keyword>
<reference evidence="6" key="2">
    <citation type="submission" date="2021-01" db="EMBL/GenBank/DDBJ databases">
        <authorList>
            <person name="Hahn C.R."/>
            <person name="Youssef N.H."/>
            <person name="Elshahed M."/>
        </authorList>
    </citation>
    <scope>NUCLEOTIDE SEQUENCE</scope>
    <source>
        <strain evidence="6">Zod_Metabat.24</strain>
    </source>
</reference>
<dbReference type="Gene3D" id="1.10.4030.10">
    <property type="entry name" value="Porin chaperone SurA, peptide-binding domain"/>
    <property type="match status" value="1"/>
</dbReference>
<dbReference type="PANTHER" id="PTHR47529:SF1">
    <property type="entry name" value="PERIPLASMIC CHAPERONE PPID"/>
    <property type="match status" value="1"/>
</dbReference>
<organism evidence="6 7">
    <name type="scientific">Candidatus Zymogenus saltonus</name>
    <dbReference type="NCBI Taxonomy" id="2844893"/>
    <lineage>
        <taxon>Bacteria</taxon>
        <taxon>Deltaproteobacteria</taxon>
        <taxon>Candidatus Zymogenia</taxon>
        <taxon>Candidatus Zymogeniales</taxon>
        <taxon>Candidatus Zymogenaceae</taxon>
        <taxon>Candidatus Zymogenus</taxon>
    </lineage>
</organism>
<proteinExistence type="predicted"/>
<comment type="subcellular location">
    <subcellularLocation>
        <location evidence="1">Cell membrane</location>
    </subcellularLocation>
</comment>
<keyword evidence="4" id="KW-0143">Chaperone</keyword>
<dbReference type="InterPro" id="IPR027304">
    <property type="entry name" value="Trigger_fact/SurA_dom_sf"/>
</dbReference>
<keyword evidence="3 5" id="KW-0472">Membrane</keyword>
<comment type="caution">
    <text evidence="6">The sequence shown here is derived from an EMBL/GenBank/DDBJ whole genome shotgun (WGS) entry which is preliminary data.</text>
</comment>
<evidence type="ECO:0000256" key="2">
    <source>
        <dbReference type="ARBA" id="ARBA00022475"/>
    </source>
</evidence>
<dbReference type="GO" id="GO:0005886">
    <property type="term" value="C:plasma membrane"/>
    <property type="evidence" value="ECO:0007669"/>
    <property type="project" value="UniProtKB-SubCell"/>
</dbReference>
<feature type="transmembrane region" description="Helical" evidence="5">
    <location>
        <begin position="12"/>
        <end position="32"/>
    </location>
</feature>
<name>A0A9D8PRC7_9DELT</name>
<evidence type="ECO:0000256" key="4">
    <source>
        <dbReference type="ARBA" id="ARBA00023186"/>
    </source>
</evidence>
<dbReference type="InterPro" id="IPR052029">
    <property type="entry name" value="PpiD_chaperone"/>
</dbReference>
<gene>
    <name evidence="6" type="ORF">JW984_13040</name>
</gene>
<evidence type="ECO:0000256" key="3">
    <source>
        <dbReference type="ARBA" id="ARBA00023136"/>
    </source>
</evidence>
<dbReference type="SUPFAM" id="SSF109998">
    <property type="entry name" value="Triger factor/SurA peptide-binding domain-like"/>
    <property type="match status" value="1"/>
</dbReference>
<evidence type="ECO:0000313" key="6">
    <source>
        <dbReference type="EMBL" id="MBN1574115.1"/>
    </source>
</evidence>
<protein>
    <submittedName>
        <fullName evidence="6">SurA N-terminal domain-containing protein</fullName>
    </submittedName>
</protein>
<dbReference type="AlphaFoldDB" id="A0A9D8PRC7"/>
<evidence type="ECO:0000256" key="1">
    <source>
        <dbReference type="ARBA" id="ARBA00004236"/>
    </source>
</evidence>
<accession>A0A9D8PRC7</accession>
<dbReference type="Pfam" id="PF13624">
    <property type="entry name" value="SurA_N_3"/>
    <property type="match status" value="1"/>
</dbReference>
<dbReference type="Proteomes" id="UP000809273">
    <property type="component" value="Unassembled WGS sequence"/>
</dbReference>
<keyword evidence="2" id="KW-1003">Cell membrane</keyword>